<dbReference type="Pfam" id="PF00864">
    <property type="entry name" value="P2X_receptor"/>
    <property type="match status" value="1"/>
</dbReference>
<evidence type="ECO:0000256" key="10">
    <source>
        <dbReference type="SAM" id="Phobius"/>
    </source>
</evidence>
<evidence type="ECO:0000256" key="5">
    <source>
        <dbReference type="ARBA" id="ARBA00022989"/>
    </source>
</evidence>
<evidence type="ECO:0000256" key="3">
    <source>
        <dbReference type="ARBA" id="ARBA00022448"/>
    </source>
</evidence>
<feature type="transmembrane region" description="Helical" evidence="10">
    <location>
        <begin position="41"/>
        <end position="59"/>
    </location>
</feature>
<dbReference type="InterPro" id="IPR027309">
    <property type="entry name" value="P2X_extracellular_dom_sf"/>
</dbReference>
<reference evidence="12" key="1">
    <citation type="submission" date="2022-11" db="UniProtKB">
        <authorList>
            <consortium name="WormBaseParasite"/>
        </authorList>
    </citation>
    <scope>IDENTIFICATION</scope>
</reference>
<evidence type="ECO:0000313" key="11">
    <source>
        <dbReference type="Proteomes" id="UP000887565"/>
    </source>
</evidence>
<evidence type="ECO:0000256" key="2">
    <source>
        <dbReference type="ARBA" id="ARBA00009848"/>
    </source>
</evidence>
<keyword evidence="11" id="KW-1185">Reference proteome</keyword>
<organism evidence="11 12">
    <name type="scientific">Romanomermis culicivorax</name>
    <name type="common">Nematode worm</name>
    <dbReference type="NCBI Taxonomy" id="13658"/>
    <lineage>
        <taxon>Eukaryota</taxon>
        <taxon>Metazoa</taxon>
        <taxon>Ecdysozoa</taxon>
        <taxon>Nematoda</taxon>
        <taxon>Enoplea</taxon>
        <taxon>Dorylaimia</taxon>
        <taxon>Mermithida</taxon>
        <taxon>Mermithoidea</taxon>
        <taxon>Mermithidae</taxon>
        <taxon>Romanomermis</taxon>
    </lineage>
</organism>
<evidence type="ECO:0000256" key="8">
    <source>
        <dbReference type="ARBA" id="ARBA00023286"/>
    </source>
</evidence>
<accession>A0A915HJC3</accession>
<dbReference type="Proteomes" id="UP000887565">
    <property type="component" value="Unplaced"/>
</dbReference>
<dbReference type="InterPro" id="IPR059116">
    <property type="entry name" value="P2X_receptor"/>
</dbReference>
<keyword evidence="4 10" id="KW-0812">Transmembrane</keyword>
<dbReference type="AlphaFoldDB" id="A0A915HJC3"/>
<comment type="similarity">
    <text evidence="2">Belongs to the P2X receptor family.</text>
</comment>
<name>A0A915HJC3_ROMCU</name>
<keyword evidence="3" id="KW-0813">Transport</keyword>
<evidence type="ECO:0000313" key="12">
    <source>
        <dbReference type="WBParaSite" id="nRc.2.0.1.t01753-RA"/>
    </source>
</evidence>
<dbReference type="GO" id="GO:0098794">
    <property type="term" value="C:postsynapse"/>
    <property type="evidence" value="ECO:0007669"/>
    <property type="project" value="GOC"/>
</dbReference>
<evidence type="ECO:0000256" key="1">
    <source>
        <dbReference type="ARBA" id="ARBA00004308"/>
    </source>
</evidence>
<dbReference type="OMA" id="DCDLDWS"/>
<dbReference type="GO" id="GO:0070588">
    <property type="term" value="P:calcium ion transmembrane transport"/>
    <property type="evidence" value="ECO:0007669"/>
    <property type="project" value="TreeGrafter"/>
</dbReference>
<evidence type="ECO:0000256" key="9">
    <source>
        <dbReference type="ARBA" id="ARBA00023303"/>
    </source>
</evidence>
<keyword evidence="7 10" id="KW-0472">Membrane</keyword>
<proteinExistence type="inferred from homology"/>
<dbReference type="GO" id="GO:0004931">
    <property type="term" value="F:extracellularly ATP-gated monoatomic cation channel activity"/>
    <property type="evidence" value="ECO:0007669"/>
    <property type="project" value="TreeGrafter"/>
</dbReference>
<protein>
    <submittedName>
        <fullName evidence="12">ATP receptor</fullName>
    </submittedName>
</protein>
<keyword evidence="5 10" id="KW-1133">Transmembrane helix</keyword>
<dbReference type="PANTHER" id="PTHR10125">
    <property type="entry name" value="P2X PURINOCEPTOR"/>
    <property type="match status" value="1"/>
</dbReference>
<keyword evidence="8" id="KW-1071">Ligand-gated ion channel</keyword>
<keyword evidence="6" id="KW-0406">Ion transport</keyword>
<dbReference type="WBParaSite" id="nRc.2.0.1.t01753-RA">
    <property type="protein sequence ID" value="nRc.2.0.1.t01753-RA"/>
    <property type="gene ID" value="nRc.2.0.1.g01753"/>
</dbReference>
<dbReference type="GO" id="GO:0016020">
    <property type="term" value="C:membrane"/>
    <property type="evidence" value="ECO:0007669"/>
    <property type="project" value="TreeGrafter"/>
</dbReference>
<evidence type="ECO:0000256" key="6">
    <source>
        <dbReference type="ARBA" id="ARBA00023065"/>
    </source>
</evidence>
<dbReference type="PANTHER" id="PTHR10125:SF31">
    <property type="entry name" value="P2X RECEPTOR E"/>
    <property type="match status" value="1"/>
</dbReference>
<evidence type="ECO:0000256" key="4">
    <source>
        <dbReference type="ARBA" id="ARBA00022692"/>
    </source>
</evidence>
<dbReference type="Gene3D" id="2.60.490.10">
    <property type="entry name" value="atp-gated p2x4 ion channel domain"/>
    <property type="match status" value="1"/>
</dbReference>
<comment type="subcellular location">
    <subcellularLocation>
        <location evidence="1">Endomembrane system</location>
    </subcellularLocation>
</comment>
<dbReference type="GO" id="GO:0012505">
    <property type="term" value="C:endomembrane system"/>
    <property type="evidence" value="ECO:0007669"/>
    <property type="project" value="UniProtKB-SubCell"/>
</dbReference>
<keyword evidence="9" id="KW-0407">Ion channel</keyword>
<sequence length="339" mass="38523">MASRNLCSALSNLAFEYETPKIVTIRDVKIGIVYRLMQLGIIAYVVGFIGVFLTSYTILYTKGYQDKEHGQSTVLTKVKGISSSYNRKDIPEIYRKVWDPSDYIVPPLTPNSVFIITNLVITARQSLGKCPEHTVALGCKQQEIPLPTGKCRQAMSERPLAKSRQWSAERTTLTFCHKFSLWFSGQMTGNCVQVFNSTKTNFTCEIVSWCPLEDDTIINRFLEQPILDNAENFTVFFKNYVEFPYFGIKRRNLDAVTDNYAKGCLYNPETDPLCPIFRLGDIARLMGLKFTQLSSYGSVINVQIKWMCNLDFSIDGCIPEVKFSDMDDLGNTFSPGYNF</sequence>
<evidence type="ECO:0000256" key="7">
    <source>
        <dbReference type="ARBA" id="ARBA00023136"/>
    </source>
</evidence>